<reference evidence="1" key="2">
    <citation type="journal article" date="2015" name="Data Brief">
        <title>Shoot transcriptome of the giant reed, Arundo donax.</title>
        <authorList>
            <person name="Barrero R.A."/>
            <person name="Guerrero F.D."/>
            <person name="Moolhuijzen P."/>
            <person name="Goolsby J.A."/>
            <person name="Tidwell J."/>
            <person name="Bellgard S.E."/>
            <person name="Bellgard M.I."/>
        </authorList>
    </citation>
    <scope>NUCLEOTIDE SEQUENCE</scope>
    <source>
        <tissue evidence="1">Shoot tissue taken approximately 20 cm above the soil surface</tissue>
    </source>
</reference>
<dbReference type="EMBL" id="GBRH01177735">
    <property type="protein sequence ID" value="JAE20161.1"/>
    <property type="molecule type" value="Transcribed_RNA"/>
</dbReference>
<proteinExistence type="predicted"/>
<dbReference type="AlphaFoldDB" id="A0A0A9GCA1"/>
<protein>
    <submittedName>
        <fullName evidence="1">Uncharacterized protein</fullName>
    </submittedName>
</protein>
<name>A0A0A9GCA1_ARUDO</name>
<reference evidence="1" key="1">
    <citation type="submission" date="2014-09" db="EMBL/GenBank/DDBJ databases">
        <authorList>
            <person name="Magalhaes I.L.F."/>
            <person name="Oliveira U."/>
            <person name="Santos F.R."/>
            <person name="Vidigal T.H.D.A."/>
            <person name="Brescovit A.D."/>
            <person name="Santos A.J."/>
        </authorList>
    </citation>
    <scope>NUCLEOTIDE SEQUENCE</scope>
    <source>
        <tissue evidence="1">Shoot tissue taken approximately 20 cm above the soil surface</tissue>
    </source>
</reference>
<evidence type="ECO:0000313" key="1">
    <source>
        <dbReference type="EMBL" id="JAE20161.1"/>
    </source>
</evidence>
<organism evidence="1">
    <name type="scientific">Arundo donax</name>
    <name type="common">Giant reed</name>
    <name type="synonym">Donax arundinaceus</name>
    <dbReference type="NCBI Taxonomy" id="35708"/>
    <lineage>
        <taxon>Eukaryota</taxon>
        <taxon>Viridiplantae</taxon>
        <taxon>Streptophyta</taxon>
        <taxon>Embryophyta</taxon>
        <taxon>Tracheophyta</taxon>
        <taxon>Spermatophyta</taxon>
        <taxon>Magnoliopsida</taxon>
        <taxon>Liliopsida</taxon>
        <taxon>Poales</taxon>
        <taxon>Poaceae</taxon>
        <taxon>PACMAD clade</taxon>
        <taxon>Arundinoideae</taxon>
        <taxon>Arundineae</taxon>
        <taxon>Arundo</taxon>
    </lineage>
</organism>
<sequence>MLFTNTAPVHLPFLAVVAQVLKYSMLFMQTQHSQGRTHTCTSARKEYTARTHASFLFS</sequence>
<accession>A0A0A9GCA1</accession>